<protein>
    <recommendedName>
        <fullName evidence="4">DUF1653 domain-containing protein</fullName>
    </recommendedName>
</protein>
<dbReference type="STRING" id="1121322.SAMN02745136_01339"/>
<keyword evidence="3" id="KW-1185">Reference proteome</keyword>
<proteinExistence type="predicted"/>
<evidence type="ECO:0000256" key="1">
    <source>
        <dbReference type="SAM" id="MobiDB-lite"/>
    </source>
</evidence>
<feature type="region of interest" description="Disordered" evidence="1">
    <location>
        <begin position="87"/>
        <end position="110"/>
    </location>
</feature>
<gene>
    <name evidence="2" type="ORF">SAMN02745136_01339</name>
</gene>
<reference evidence="2 3" key="1">
    <citation type="submission" date="2016-11" db="EMBL/GenBank/DDBJ databases">
        <authorList>
            <person name="Jaros S."/>
            <person name="Januszkiewicz K."/>
            <person name="Wedrychowicz H."/>
        </authorList>
    </citation>
    <scope>NUCLEOTIDE SEQUENCE [LARGE SCALE GENOMIC DNA]</scope>
    <source>
        <strain evidence="2 3">DSM 15929</strain>
    </source>
</reference>
<dbReference type="RefSeq" id="WP_073274140.1">
    <property type="nucleotide sequence ID" value="NZ_FRAC01000008.1"/>
</dbReference>
<name>A0A1M6NKC5_9FIRM</name>
<evidence type="ECO:0000313" key="2">
    <source>
        <dbReference type="EMBL" id="SHJ96150.1"/>
    </source>
</evidence>
<feature type="compositionally biased region" description="Basic and acidic residues" evidence="1">
    <location>
        <begin position="96"/>
        <end position="110"/>
    </location>
</feature>
<dbReference type="OrthoDB" id="371169at2"/>
<organism evidence="2 3">
    <name type="scientific">Anaerocolumna jejuensis DSM 15929</name>
    <dbReference type="NCBI Taxonomy" id="1121322"/>
    <lineage>
        <taxon>Bacteria</taxon>
        <taxon>Bacillati</taxon>
        <taxon>Bacillota</taxon>
        <taxon>Clostridia</taxon>
        <taxon>Lachnospirales</taxon>
        <taxon>Lachnospiraceae</taxon>
        <taxon>Anaerocolumna</taxon>
    </lineage>
</organism>
<evidence type="ECO:0000313" key="3">
    <source>
        <dbReference type="Proteomes" id="UP000184386"/>
    </source>
</evidence>
<dbReference type="EMBL" id="FRAC01000008">
    <property type="protein sequence ID" value="SHJ96150.1"/>
    <property type="molecule type" value="Genomic_DNA"/>
</dbReference>
<dbReference type="AlphaFoldDB" id="A0A1M6NKC5"/>
<evidence type="ECO:0008006" key="4">
    <source>
        <dbReference type="Google" id="ProtNLM"/>
    </source>
</evidence>
<dbReference type="Proteomes" id="UP000184386">
    <property type="component" value="Unassembled WGS sequence"/>
</dbReference>
<sequence length="184" mass="20578">MGERTLPAAGQLFLDNEKKLVQFIAIAIYKRMEGEIAVYQALSGDYKIYAMPYADFIMEMVPYTPQKEIPFMEASRPADEAGNSFIRPNSVEAAEPVERGGGDGGSREESEAVNPVLLAFLDADTFEEKLNILTGSRKYLDDRLLTHMAISVDCVIGEGDAEEKINNLIFCLKTRARFESNRLR</sequence>
<accession>A0A1M6NKC5</accession>